<feature type="compositionally biased region" description="Polar residues" evidence="1">
    <location>
        <begin position="551"/>
        <end position="569"/>
    </location>
</feature>
<protein>
    <recommendedName>
        <fullName evidence="3">Myb/SANT-like domain-containing protein</fullName>
    </recommendedName>
</protein>
<name>A0A1D2VEM0_9ASCO</name>
<keyword evidence="2" id="KW-1133">Transmembrane helix</keyword>
<organism evidence="4 5">
    <name type="scientific">Ascoidea rubescens DSM 1968</name>
    <dbReference type="NCBI Taxonomy" id="1344418"/>
    <lineage>
        <taxon>Eukaryota</taxon>
        <taxon>Fungi</taxon>
        <taxon>Dikarya</taxon>
        <taxon>Ascomycota</taxon>
        <taxon>Saccharomycotina</taxon>
        <taxon>Saccharomycetes</taxon>
        <taxon>Ascoideaceae</taxon>
        <taxon>Ascoidea</taxon>
    </lineage>
</organism>
<dbReference type="STRING" id="1344418.A0A1D2VEM0"/>
<keyword evidence="2" id="KW-0812">Transmembrane</keyword>
<evidence type="ECO:0000313" key="4">
    <source>
        <dbReference type="EMBL" id="ODV60059.1"/>
    </source>
</evidence>
<feature type="transmembrane region" description="Helical" evidence="2">
    <location>
        <begin position="138"/>
        <end position="156"/>
    </location>
</feature>
<dbReference type="AlphaFoldDB" id="A0A1D2VEM0"/>
<proteinExistence type="predicted"/>
<gene>
    <name evidence="4" type="ORF">ASCRUDRAFT_81530</name>
</gene>
<evidence type="ECO:0000259" key="3">
    <source>
        <dbReference type="Pfam" id="PF12776"/>
    </source>
</evidence>
<dbReference type="EMBL" id="KV454483">
    <property type="protein sequence ID" value="ODV60059.1"/>
    <property type="molecule type" value="Genomic_DNA"/>
</dbReference>
<feature type="region of interest" description="Disordered" evidence="1">
    <location>
        <begin position="345"/>
        <end position="380"/>
    </location>
</feature>
<dbReference type="Proteomes" id="UP000095038">
    <property type="component" value="Unassembled WGS sequence"/>
</dbReference>
<dbReference type="RefSeq" id="XP_020046366.1">
    <property type="nucleotide sequence ID" value="XM_020194630.1"/>
</dbReference>
<accession>A0A1D2VEM0</accession>
<dbReference type="Pfam" id="PF12776">
    <property type="entry name" value="Myb_DNA-bind_3"/>
    <property type="match status" value="1"/>
</dbReference>
<feature type="region of interest" description="Disordered" evidence="1">
    <location>
        <begin position="679"/>
        <end position="701"/>
    </location>
</feature>
<sequence length="701" mass="79271">MHSQPTQRNSPKSALNFSRWSIEMDAALVKFAIEQVDETYIKTGDFSRQSWATIIKQLSEMFPDKTQKFDKSKLLAHFREVLVKDHQVWRDIKLHGVGIVWSETQNCFVIDNNSDTLENFFANQGANKELFERNKKKLSIMKFMFMSNFCFYLAWFDKYLFRFDDTNDLSKIDFKNLNLTIPDLIRSGYNNSRVYSKSHQLKTFLQQQQQQHHHQQQHQPQLSSTNIMPDQFGGGMSNQIQSRLSSNQFNSQLVNQMNNQLSSQLSPQMNSLLSNQISNQFENQLAASQYQLSSQMVNQIGQPISSDISSDLTNQFQYQTFHNSMNNPIIHNPMNSIQPNNQVNSIQSISPSNQVNASPLRPLTTIPNPESSHGGTNIMQLLPTSSQYTPLVSATESSNLGSSSIPTLGSKSRSSSLISTNRIVKPEHSPSFHSSLSLLEGSTISNLELLTTNSSLLTPQQISVKETLERKLIENLLKIKLDKYKKITSVIYQLHQLNLISMEYEIMFSRNYSLKKDFTVINELLLNNDLSFEERAQYFKQFMEFYVSQQENSQSKNKVNTSTSHVSGGNNLSNISTSNANNNSNSNISPNTNSSAVTNSSNNANNNHNKNNNNSNNNNNNVNANTNNTSNNVGGNANNNRNLISLPSINGIHSISSINNLNNSNTHSHNLTHTHSHPHNINSNSNIMSNNINMRNHTTEQ</sequence>
<keyword evidence="5" id="KW-1185">Reference proteome</keyword>
<dbReference type="GeneID" id="30968266"/>
<feature type="compositionally biased region" description="Low complexity" evidence="1">
    <location>
        <begin position="679"/>
        <end position="694"/>
    </location>
</feature>
<evidence type="ECO:0000313" key="5">
    <source>
        <dbReference type="Proteomes" id="UP000095038"/>
    </source>
</evidence>
<dbReference type="InterPro" id="IPR024752">
    <property type="entry name" value="Myb/SANT-like_dom"/>
</dbReference>
<feature type="region of interest" description="Disordered" evidence="1">
    <location>
        <begin position="205"/>
        <end position="230"/>
    </location>
</feature>
<feature type="compositionally biased region" description="Polar residues" evidence="1">
    <location>
        <begin position="365"/>
        <end position="380"/>
    </location>
</feature>
<feature type="compositionally biased region" description="Low complexity" evidence="1">
    <location>
        <begin position="570"/>
        <end position="639"/>
    </location>
</feature>
<evidence type="ECO:0000256" key="1">
    <source>
        <dbReference type="SAM" id="MobiDB-lite"/>
    </source>
</evidence>
<keyword evidence="2" id="KW-0472">Membrane</keyword>
<reference evidence="5" key="1">
    <citation type="submission" date="2016-05" db="EMBL/GenBank/DDBJ databases">
        <title>Comparative genomics of biotechnologically important yeasts.</title>
        <authorList>
            <consortium name="DOE Joint Genome Institute"/>
            <person name="Riley R."/>
            <person name="Haridas S."/>
            <person name="Wolfe K.H."/>
            <person name="Lopes M.R."/>
            <person name="Hittinger C.T."/>
            <person name="Goker M."/>
            <person name="Salamov A."/>
            <person name="Wisecaver J."/>
            <person name="Long T.M."/>
            <person name="Aerts A.L."/>
            <person name="Barry K."/>
            <person name="Choi C."/>
            <person name="Clum A."/>
            <person name="Coughlan A.Y."/>
            <person name="Deshpande S."/>
            <person name="Douglass A.P."/>
            <person name="Hanson S.J."/>
            <person name="Klenk H.-P."/>
            <person name="Labutti K."/>
            <person name="Lapidus A."/>
            <person name="Lindquist E."/>
            <person name="Lipzen A."/>
            <person name="Meier-Kolthoff J.P."/>
            <person name="Ohm R.A."/>
            <person name="Otillar R.P."/>
            <person name="Pangilinan J."/>
            <person name="Peng Y."/>
            <person name="Rokas A."/>
            <person name="Rosa C.A."/>
            <person name="Scheuner C."/>
            <person name="Sibirny A.A."/>
            <person name="Slot J.C."/>
            <person name="Stielow J.B."/>
            <person name="Sun H."/>
            <person name="Kurtzman C.P."/>
            <person name="Blackwell M."/>
            <person name="Grigoriev I.V."/>
            <person name="Jeffries T.W."/>
        </authorList>
    </citation>
    <scope>NUCLEOTIDE SEQUENCE [LARGE SCALE GENOMIC DNA]</scope>
    <source>
        <strain evidence="5">DSM 1968</strain>
    </source>
</reference>
<dbReference type="InParanoid" id="A0A1D2VEM0"/>
<evidence type="ECO:0000256" key="2">
    <source>
        <dbReference type="SAM" id="Phobius"/>
    </source>
</evidence>
<feature type="compositionally biased region" description="Polar residues" evidence="1">
    <location>
        <begin position="345"/>
        <end position="357"/>
    </location>
</feature>
<feature type="region of interest" description="Disordered" evidence="1">
    <location>
        <begin position="551"/>
        <end position="639"/>
    </location>
</feature>
<feature type="domain" description="Myb/SANT-like" evidence="3">
    <location>
        <begin position="19"/>
        <end position="111"/>
    </location>
</feature>